<keyword evidence="2" id="KW-1185">Reference proteome</keyword>
<dbReference type="OrthoDB" id="660922at2"/>
<evidence type="ECO:0000313" key="2">
    <source>
        <dbReference type="Proteomes" id="UP000279089"/>
    </source>
</evidence>
<evidence type="ECO:0000313" key="1">
    <source>
        <dbReference type="EMBL" id="RPD39335.1"/>
    </source>
</evidence>
<dbReference type="EMBL" id="RMBX01000011">
    <property type="protein sequence ID" value="RPD39335.1"/>
    <property type="molecule type" value="Genomic_DNA"/>
</dbReference>
<accession>A0A3N4M7V0</accession>
<name>A0A3N4M7V0_9BACT</name>
<dbReference type="AlphaFoldDB" id="A0A3N4M7V0"/>
<gene>
    <name evidence="1" type="ORF">EG028_19610</name>
</gene>
<dbReference type="RefSeq" id="WP_120517976.1">
    <property type="nucleotide sequence ID" value="NZ_QXZY01000011.1"/>
</dbReference>
<comment type="caution">
    <text evidence="1">The sequence shown here is derived from an EMBL/GenBank/DDBJ whole genome shotgun (WGS) entry which is preliminary data.</text>
</comment>
<protein>
    <submittedName>
        <fullName evidence="1">Uncharacterized protein</fullName>
    </submittedName>
</protein>
<organism evidence="1 2">
    <name type="scientific">Chitinophaga barathri</name>
    <dbReference type="NCBI Taxonomy" id="1647451"/>
    <lineage>
        <taxon>Bacteria</taxon>
        <taxon>Pseudomonadati</taxon>
        <taxon>Bacteroidota</taxon>
        <taxon>Chitinophagia</taxon>
        <taxon>Chitinophagales</taxon>
        <taxon>Chitinophagaceae</taxon>
        <taxon>Chitinophaga</taxon>
    </lineage>
</organism>
<reference evidence="2" key="1">
    <citation type="submission" date="2018-11" db="EMBL/GenBank/DDBJ databases">
        <title>Chitinophaga lutea sp.nov., isolate from arsenic contaminated soil.</title>
        <authorList>
            <person name="Zong Y."/>
        </authorList>
    </citation>
    <scope>NUCLEOTIDE SEQUENCE [LARGE SCALE GENOMIC DNA]</scope>
    <source>
        <strain evidence="2">YLT18</strain>
    </source>
</reference>
<sequence length="142" mass="16139">MEQELFTALADHLSENYPEVALMLPMDVSVTQYLWDKVHNVLPLADQLSAEGMDKKSVISSCLDAMTVGLQPSRYQYINGVMKDEFPQEYEELEKEGVLKFEILTLIEVCAGTFESFSFSHQTLNSNLLRHAIIAVIHHHIL</sequence>
<dbReference type="Proteomes" id="UP000279089">
    <property type="component" value="Unassembled WGS sequence"/>
</dbReference>
<proteinExistence type="predicted"/>